<feature type="region of interest" description="Disordered" evidence="7">
    <location>
        <begin position="33"/>
        <end position="52"/>
    </location>
</feature>
<keyword evidence="4 8" id="KW-0808">Transferase</keyword>
<dbReference type="GO" id="GO:0006388">
    <property type="term" value="P:tRNA splicing, via endonucleolytic cleavage and ligation"/>
    <property type="evidence" value="ECO:0007669"/>
    <property type="project" value="TreeGrafter"/>
</dbReference>
<reference evidence="8" key="1">
    <citation type="submission" date="2021-05" db="EMBL/GenBank/DDBJ databases">
        <authorList>
            <person name="Alioto T."/>
            <person name="Alioto T."/>
            <person name="Gomez Garrido J."/>
        </authorList>
    </citation>
    <scope>NUCLEOTIDE SEQUENCE</scope>
</reference>
<evidence type="ECO:0000256" key="2">
    <source>
        <dbReference type="ARBA" id="ARBA00009836"/>
    </source>
</evidence>
<dbReference type="EMBL" id="HBUE01056040">
    <property type="protein sequence ID" value="CAG6466503.1"/>
    <property type="molecule type" value="Transcribed_RNA"/>
</dbReference>
<dbReference type="PANTHER" id="PTHR12684">
    <property type="entry name" value="PUTATIVE PHOSPHOTRANSFERASE"/>
    <property type="match status" value="1"/>
</dbReference>
<organism evidence="8">
    <name type="scientific">Culex pipiens</name>
    <name type="common">House mosquito</name>
    <dbReference type="NCBI Taxonomy" id="7175"/>
    <lineage>
        <taxon>Eukaryota</taxon>
        <taxon>Metazoa</taxon>
        <taxon>Ecdysozoa</taxon>
        <taxon>Arthropoda</taxon>
        <taxon>Hexapoda</taxon>
        <taxon>Insecta</taxon>
        <taxon>Pterygota</taxon>
        <taxon>Neoptera</taxon>
        <taxon>Endopterygota</taxon>
        <taxon>Diptera</taxon>
        <taxon>Nematocera</taxon>
        <taxon>Culicoidea</taxon>
        <taxon>Culicidae</taxon>
        <taxon>Culicinae</taxon>
        <taxon>Culicini</taxon>
        <taxon>Culex</taxon>
        <taxon>Culex</taxon>
    </lineage>
</organism>
<evidence type="ECO:0000313" key="8">
    <source>
        <dbReference type="EMBL" id="CAG6466503.1"/>
    </source>
</evidence>
<dbReference type="InterPro" id="IPR002745">
    <property type="entry name" value="Ptrans_KptA/Tpt1"/>
</dbReference>
<accession>A0A8D8B2Z3</accession>
<dbReference type="Gene3D" id="3.20.170.30">
    <property type="match status" value="1"/>
</dbReference>
<sequence length="216" mass="24906">MFNYCFIFSYQPNLTKMSKIPLIPNEKIYFQNQRPTGQRRSHNPHRSSDGSLTSHKFSWLLRHSAAVAQHMDPDGFVGFDVLLSQLNKPGCSATKERMLEFVATDQKGRFEARGEEVRAVNGHSVHLCDNYEMVKDPPEFLYHATNNHAVPLIMGGALKRMGRHYIHMHGTPPPKTSVRYRILRIRPPRGHVIYKTKNGYFLCREDIPAEFIEVLN</sequence>
<evidence type="ECO:0000256" key="3">
    <source>
        <dbReference type="ARBA" id="ARBA00012007"/>
    </source>
</evidence>
<keyword evidence="5" id="KW-0520">NAD</keyword>
<name>A0A8D8B2Z3_CULPI</name>
<dbReference type="Gene3D" id="1.10.10.970">
    <property type="entry name" value="RNA 2'-phosphotransferase, Tpt1/KptA family, N-terminal domain"/>
    <property type="match status" value="1"/>
</dbReference>
<dbReference type="PANTHER" id="PTHR12684:SF2">
    <property type="entry name" value="TRNA 2'-PHOSPHOTRANSFERASE 1"/>
    <property type="match status" value="1"/>
</dbReference>
<dbReference type="InterPro" id="IPR042080">
    <property type="entry name" value="RNA_2'-PTrans_N"/>
</dbReference>
<comment type="similarity">
    <text evidence="2">Belongs to the KptA/TPT1 family.</text>
</comment>
<evidence type="ECO:0000256" key="1">
    <source>
        <dbReference type="ARBA" id="ARBA00003343"/>
    </source>
</evidence>
<dbReference type="EC" id="2.7.1.160" evidence="3"/>
<dbReference type="Pfam" id="PF01885">
    <property type="entry name" value="PTS_2-RNA"/>
    <property type="match status" value="1"/>
</dbReference>
<comment type="function">
    <text evidence="1">Catalyzes the last step of tRNA splicing, the transfer of the splice junction 2'-phosphate from ligated tRNA to NAD to produce ADP-ribose 1''-2'' cyclic phosphate.</text>
</comment>
<evidence type="ECO:0000256" key="4">
    <source>
        <dbReference type="ARBA" id="ARBA00022679"/>
    </source>
</evidence>
<dbReference type="SUPFAM" id="SSF56399">
    <property type="entry name" value="ADP-ribosylation"/>
    <property type="match status" value="1"/>
</dbReference>
<proteinExistence type="inferred from homology"/>
<dbReference type="AlphaFoldDB" id="A0A8D8B2Z3"/>
<dbReference type="InterPro" id="IPR042081">
    <property type="entry name" value="RNA_2'-PTrans_C"/>
</dbReference>
<dbReference type="GO" id="GO:0000215">
    <property type="term" value="F:tRNA 2'-phosphotransferase activity"/>
    <property type="evidence" value="ECO:0007669"/>
    <property type="project" value="UniProtKB-EC"/>
</dbReference>
<evidence type="ECO:0000256" key="5">
    <source>
        <dbReference type="ARBA" id="ARBA00023027"/>
    </source>
</evidence>
<comment type="catalytic activity">
    <reaction evidence="6">
        <text>2'-phospho-[ligated tRNA] + NAD(+) = mature tRNA + ADP-alpha-D-ribose 1'',2''-cyclic phosphate + nicotinamide</text>
        <dbReference type="Rhea" id="RHEA:23324"/>
        <dbReference type="Rhea" id="RHEA-COMP:11106"/>
        <dbReference type="Rhea" id="RHEA-COMP:11107"/>
        <dbReference type="ChEBI" id="CHEBI:17154"/>
        <dbReference type="ChEBI" id="CHEBI:57540"/>
        <dbReference type="ChEBI" id="CHEBI:76596"/>
        <dbReference type="ChEBI" id="CHEBI:82883"/>
        <dbReference type="ChEBI" id="CHEBI:85027"/>
        <dbReference type="EC" id="2.7.1.160"/>
    </reaction>
</comment>
<evidence type="ECO:0000256" key="6">
    <source>
        <dbReference type="ARBA" id="ARBA00047949"/>
    </source>
</evidence>
<protein>
    <recommendedName>
        <fullName evidence="3">2'-phosphotransferase</fullName>
        <ecNumber evidence="3">2.7.1.160</ecNumber>
    </recommendedName>
</protein>
<evidence type="ECO:0000256" key="7">
    <source>
        <dbReference type="SAM" id="MobiDB-lite"/>
    </source>
</evidence>